<proteinExistence type="predicted"/>
<comment type="caution">
    <text evidence="2">The sequence shown here is derived from an EMBL/GenBank/DDBJ whole genome shotgun (WGS) entry which is preliminary data.</text>
</comment>
<dbReference type="EMBL" id="QZBM01001216">
    <property type="protein sequence ID" value="THZ05272.1"/>
    <property type="molecule type" value="Genomic_DNA"/>
</dbReference>
<name>A0A4S9S5K5_AURPU</name>
<evidence type="ECO:0000313" key="2">
    <source>
        <dbReference type="EMBL" id="THZ05272.1"/>
    </source>
</evidence>
<feature type="compositionally biased region" description="Basic and acidic residues" evidence="1">
    <location>
        <begin position="94"/>
        <end position="127"/>
    </location>
</feature>
<dbReference type="Proteomes" id="UP000308005">
    <property type="component" value="Unassembled WGS sequence"/>
</dbReference>
<gene>
    <name evidence="2" type="ORF">D6C91_10515</name>
</gene>
<protein>
    <submittedName>
        <fullName evidence="2">Uncharacterized protein</fullName>
    </submittedName>
</protein>
<evidence type="ECO:0000313" key="3">
    <source>
        <dbReference type="Proteomes" id="UP000308005"/>
    </source>
</evidence>
<organism evidence="2 3">
    <name type="scientific">Aureobasidium pullulans</name>
    <name type="common">Black yeast</name>
    <name type="synonym">Pullularia pullulans</name>
    <dbReference type="NCBI Taxonomy" id="5580"/>
    <lineage>
        <taxon>Eukaryota</taxon>
        <taxon>Fungi</taxon>
        <taxon>Dikarya</taxon>
        <taxon>Ascomycota</taxon>
        <taxon>Pezizomycotina</taxon>
        <taxon>Dothideomycetes</taxon>
        <taxon>Dothideomycetidae</taxon>
        <taxon>Dothideales</taxon>
        <taxon>Saccotheciaceae</taxon>
        <taxon>Aureobasidium</taxon>
    </lineage>
</organism>
<feature type="region of interest" description="Disordered" evidence="1">
    <location>
        <begin position="94"/>
        <end position="136"/>
    </location>
</feature>
<dbReference type="AlphaFoldDB" id="A0A4S9S5K5"/>
<accession>A0A4S9S5K5</accession>
<reference evidence="2 3" key="1">
    <citation type="submission" date="2018-10" db="EMBL/GenBank/DDBJ databases">
        <title>Fifty Aureobasidium pullulans genomes reveal a recombining polyextremotolerant generalist.</title>
        <authorList>
            <person name="Gostincar C."/>
            <person name="Turk M."/>
            <person name="Zajc J."/>
            <person name="Gunde-Cimerman N."/>
        </authorList>
    </citation>
    <scope>NUCLEOTIDE SEQUENCE [LARGE SCALE GENOMIC DNA]</scope>
    <source>
        <strain evidence="2 3">EXF-3863</strain>
    </source>
</reference>
<evidence type="ECO:0000256" key="1">
    <source>
        <dbReference type="SAM" id="MobiDB-lite"/>
    </source>
</evidence>
<sequence>MSSLALRAQILDNWRYAHPAISNVLIITHTNSDNCTFTSMLAEHPDQGGQLLLKSPAFDTIPKTLVRLLGDTHSMVARATAGKTVMTAAEREKKAAVEKKDREAAVESKDQSAAEKNDETLTKKPTENAEGNDMTIRINKKHQNETVENLRVGINKTWQLLKPAHASDDFPLFSWKCAGIGAGHSVVATELGMTSMGETEAVALRDLLDKMSTWVMAVEWKKQADANR</sequence>